<sequence>MVSPPPIPFDVLLEMMDFLPPSGLVALLQTCKTLRKEGGKKLLLRMEEVDVAPQHLSSFCRFMLVDDGYRISFLRQSLCLRDDAGMRVDPETPAMLVEILSRITGLRRLRLECADWLFVAIPDLSDAISGMTCLQEFTMGLRFQNDEAEKMLLLMQSQLKSANIMCGGFDRDRPETMPHEAIYRVDYEYDDMNPIVLLANSSHSLERVTARNFLVTDVDHGIVYPNVTHLDLFNNTDIWILPFIRAFPNIGTLTVANERTYQDASVRSFNWEGQLFDGKWDVLDTLVGTAPCIYNLSLLCHVRSMVLDALNSPEPPSFRSEMMALSTIIADTRPSELIVRMRGKLKEAEKYVAQLQTIPHQLTSMGVTLRVKKLPTDRGLTNNMRRLIKATPPAVTSFMYVLVVLCKDDECTTDAPTCLKHRETLTIPEPDEDVVRTSLSEHPGLGKFTVRIEGQHSNTPWFSKCIQG</sequence>
<accession>A0A5C2RQX6</accession>
<gene>
    <name evidence="1" type="ORF">L227DRAFT_39638</name>
</gene>
<dbReference type="EMBL" id="ML122352">
    <property type="protein sequence ID" value="RPD52566.1"/>
    <property type="molecule type" value="Genomic_DNA"/>
</dbReference>
<evidence type="ECO:0008006" key="3">
    <source>
        <dbReference type="Google" id="ProtNLM"/>
    </source>
</evidence>
<organism evidence="1 2">
    <name type="scientific">Lentinus tigrinus ALCF2SS1-6</name>
    <dbReference type="NCBI Taxonomy" id="1328759"/>
    <lineage>
        <taxon>Eukaryota</taxon>
        <taxon>Fungi</taxon>
        <taxon>Dikarya</taxon>
        <taxon>Basidiomycota</taxon>
        <taxon>Agaricomycotina</taxon>
        <taxon>Agaricomycetes</taxon>
        <taxon>Polyporales</taxon>
        <taxon>Polyporaceae</taxon>
        <taxon>Lentinus</taxon>
    </lineage>
</organism>
<dbReference type="Proteomes" id="UP000313359">
    <property type="component" value="Unassembled WGS sequence"/>
</dbReference>
<dbReference type="AlphaFoldDB" id="A0A5C2RQX6"/>
<name>A0A5C2RQX6_9APHY</name>
<dbReference type="CDD" id="cd09917">
    <property type="entry name" value="F-box_SF"/>
    <property type="match status" value="1"/>
</dbReference>
<evidence type="ECO:0000313" key="2">
    <source>
        <dbReference type="Proteomes" id="UP000313359"/>
    </source>
</evidence>
<reference evidence="1" key="1">
    <citation type="journal article" date="2018" name="Genome Biol. Evol.">
        <title>Genomics and development of Lentinus tigrinus, a white-rot wood-decaying mushroom with dimorphic fruiting bodies.</title>
        <authorList>
            <person name="Wu B."/>
            <person name="Xu Z."/>
            <person name="Knudson A."/>
            <person name="Carlson A."/>
            <person name="Chen N."/>
            <person name="Kovaka S."/>
            <person name="LaButti K."/>
            <person name="Lipzen A."/>
            <person name="Pennachio C."/>
            <person name="Riley R."/>
            <person name="Schakwitz W."/>
            <person name="Umezawa K."/>
            <person name="Ohm R.A."/>
            <person name="Grigoriev I.V."/>
            <person name="Nagy L.G."/>
            <person name="Gibbons J."/>
            <person name="Hibbett D."/>
        </authorList>
    </citation>
    <scope>NUCLEOTIDE SEQUENCE [LARGE SCALE GENOMIC DNA]</scope>
    <source>
        <strain evidence="1">ALCF2SS1-6</strain>
    </source>
</reference>
<keyword evidence="2" id="KW-1185">Reference proteome</keyword>
<dbReference type="OrthoDB" id="2748124at2759"/>
<evidence type="ECO:0000313" key="1">
    <source>
        <dbReference type="EMBL" id="RPD52566.1"/>
    </source>
</evidence>
<protein>
    <recommendedName>
        <fullName evidence="3">F-box domain-containing protein</fullName>
    </recommendedName>
</protein>
<proteinExistence type="predicted"/>